<evidence type="ECO:0000313" key="8">
    <source>
        <dbReference type="EMBL" id="TWU27977.1"/>
    </source>
</evidence>
<dbReference type="Gene3D" id="1.10.510.10">
    <property type="entry name" value="Transferase(Phosphotransferase) domain 1"/>
    <property type="match status" value="1"/>
</dbReference>
<keyword evidence="9" id="KW-1185">Reference proteome</keyword>
<evidence type="ECO:0000256" key="2">
    <source>
        <dbReference type="ARBA" id="ARBA00022741"/>
    </source>
</evidence>
<evidence type="ECO:0000256" key="4">
    <source>
        <dbReference type="ARBA" id="ARBA00022840"/>
    </source>
</evidence>
<dbReference type="SMART" id="SM00220">
    <property type="entry name" value="S_TKc"/>
    <property type="match status" value="1"/>
</dbReference>
<keyword evidence="2 5" id="KW-0547">Nucleotide-binding</keyword>
<gene>
    <name evidence="8" type="primary">pknB_42</name>
    <name evidence="8" type="ORF">Poly41_70000</name>
</gene>
<evidence type="ECO:0000256" key="1">
    <source>
        <dbReference type="ARBA" id="ARBA00022679"/>
    </source>
</evidence>
<evidence type="ECO:0000259" key="7">
    <source>
        <dbReference type="PROSITE" id="PS50011"/>
    </source>
</evidence>
<feature type="binding site" evidence="5">
    <location>
        <position position="163"/>
    </location>
    <ligand>
        <name>ATP</name>
        <dbReference type="ChEBI" id="CHEBI:30616"/>
    </ligand>
</feature>
<dbReference type="PROSITE" id="PS50011">
    <property type="entry name" value="PROTEIN_KINASE_DOM"/>
    <property type="match status" value="1"/>
</dbReference>
<proteinExistence type="predicted"/>
<dbReference type="EC" id="2.7.11.1" evidence="8"/>
<dbReference type="GO" id="GO:0004674">
    <property type="term" value="F:protein serine/threonine kinase activity"/>
    <property type="evidence" value="ECO:0007669"/>
    <property type="project" value="UniProtKB-EC"/>
</dbReference>
<dbReference type="AlphaFoldDB" id="A0A5C6CWP2"/>
<keyword evidence="3 8" id="KW-0418">Kinase</keyword>
<protein>
    <submittedName>
        <fullName evidence="8">Serine/threonine-protein kinase PknB</fullName>
        <ecNumber evidence="8">2.7.11.1</ecNumber>
    </submittedName>
</protein>
<keyword evidence="6" id="KW-1133">Transmembrane helix</keyword>
<dbReference type="Pfam" id="PF00069">
    <property type="entry name" value="Pkinase"/>
    <property type="match status" value="1"/>
</dbReference>
<dbReference type="Proteomes" id="UP000319143">
    <property type="component" value="Unassembled WGS sequence"/>
</dbReference>
<dbReference type="InterPro" id="IPR011009">
    <property type="entry name" value="Kinase-like_dom_sf"/>
</dbReference>
<dbReference type="InterPro" id="IPR008271">
    <property type="entry name" value="Ser/Thr_kinase_AS"/>
</dbReference>
<organism evidence="8 9">
    <name type="scientific">Novipirellula artificiosorum</name>
    <dbReference type="NCBI Taxonomy" id="2528016"/>
    <lineage>
        <taxon>Bacteria</taxon>
        <taxon>Pseudomonadati</taxon>
        <taxon>Planctomycetota</taxon>
        <taxon>Planctomycetia</taxon>
        <taxon>Pirellulales</taxon>
        <taxon>Pirellulaceae</taxon>
        <taxon>Novipirellula</taxon>
    </lineage>
</organism>
<dbReference type="OrthoDB" id="6111975at2"/>
<evidence type="ECO:0000256" key="5">
    <source>
        <dbReference type="PROSITE-ProRule" id="PRU10141"/>
    </source>
</evidence>
<dbReference type="PROSITE" id="PS00108">
    <property type="entry name" value="PROTEIN_KINASE_ST"/>
    <property type="match status" value="1"/>
</dbReference>
<dbReference type="PROSITE" id="PS00107">
    <property type="entry name" value="PROTEIN_KINASE_ATP"/>
    <property type="match status" value="1"/>
</dbReference>
<keyword evidence="4 5" id="KW-0067">ATP-binding</keyword>
<dbReference type="SUPFAM" id="SSF56112">
    <property type="entry name" value="Protein kinase-like (PK-like)"/>
    <property type="match status" value="1"/>
</dbReference>
<keyword evidence="1 8" id="KW-0808">Transferase</keyword>
<evidence type="ECO:0000256" key="3">
    <source>
        <dbReference type="ARBA" id="ARBA00022777"/>
    </source>
</evidence>
<keyword evidence="6" id="KW-0812">Transmembrane</keyword>
<dbReference type="EMBL" id="SJPV01000034">
    <property type="protein sequence ID" value="TWU27977.1"/>
    <property type="molecule type" value="Genomic_DNA"/>
</dbReference>
<dbReference type="GO" id="GO:0005524">
    <property type="term" value="F:ATP binding"/>
    <property type="evidence" value="ECO:0007669"/>
    <property type="project" value="UniProtKB-UniRule"/>
</dbReference>
<name>A0A5C6CWP2_9BACT</name>
<dbReference type="PANTHER" id="PTHR43289">
    <property type="entry name" value="MITOGEN-ACTIVATED PROTEIN KINASE KINASE KINASE 20-RELATED"/>
    <property type="match status" value="1"/>
</dbReference>
<reference evidence="8 9" key="1">
    <citation type="submission" date="2019-02" db="EMBL/GenBank/DDBJ databases">
        <title>Deep-cultivation of Planctomycetes and their phenomic and genomic characterization uncovers novel biology.</title>
        <authorList>
            <person name="Wiegand S."/>
            <person name="Jogler M."/>
            <person name="Boedeker C."/>
            <person name="Pinto D."/>
            <person name="Vollmers J."/>
            <person name="Rivas-Marin E."/>
            <person name="Kohn T."/>
            <person name="Peeters S.H."/>
            <person name="Heuer A."/>
            <person name="Rast P."/>
            <person name="Oberbeckmann S."/>
            <person name="Bunk B."/>
            <person name="Jeske O."/>
            <person name="Meyerdierks A."/>
            <person name="Storesund J.E."/>
            <person name="Kallscheuer N."/>
            <person name="Luecker S."/>
            <person name="Lage O.M."/>
            <person name="Pohl T."/>
            <person name="Merkel B.J."/>
            <person name="Hornburger P."/>
            <person name="Mueller R.-W."/>
            <person name="Bruemmer F."/>
            <person name="Labrenz M."/>
            <person name="Spormann A.M."/>
            <person name="Op Den Camp H."/>
            <person name="Overmann J."/>
            <person name="Amann R."/>
            <person name="Jetten M.S.M."/>
            <person name="Mascher T."/>
            <person name="Medema M.H."/>
            <person name="Devos D.P."/>
            <person name="Kaster A.-K."/>
            <person name="Ovreas L."/>
            <person name="Rohde M."/>
            <person name="Galperin M.Y."/>
            <person name="Jogler C."/>
        </authorList>
    </citation>
    <scope>NUCLEOTIDE SEQUENCE [LARGE SCALE GENOMIC DNA]</scope>
    <source>
        <strain evidence="8 9">Poly41</strain>
    </source>
</reference>
<evidence type="ECO:0000256" key="6">
    <source>
        <dbReference type="SAM" id="Phobius"/>
    </source>
</evidence>
<feature type="domain" description="Protein kinase" evidence="7">
    <location>
        <begin position="134"/>
        <end position="398"/>
    </location>
</feature>
<evidence type="ECO:0000313" key="9">
    <source>
        <dbReference type="Proteomes" id="UP000319143"/>
    </source>
</evidence>
<comment type="caution">
    <text evidence="8">The sequence shown here is derived from an EMBL/GenBank/DDBJ whole genome shotgun (WGS) entry which is preliminary data.</text>
</comment>
<sequence>MTLINDGGQIVSSSDATNTEVARPTIQGQAALTQIASAALSRTRAAQRSGFVLDPYVNHRGRRVVGAWSWVPGGSPTGVIIEQEVSSAYWFHFWLISPVLLGLCCLAAPPLVYLAKTRLKRKWRGGLPMLDGRYQLSELIGQGGYSQVFGATDLQLDRKVAVKVLSKRHSKGVSLGRFKREVRILASLTHPSTIRVFDTGVCENGSPFFVMELVDGLTLSQLVEYHGQQTEETTLLIIRQVCMALAEAHDAGLVHRDIKPQNIMVSHFGTAEQFIKVLDFGLGKSTVSIEDEHLSSSGEIAGTVQFMAPECVVSPEQVSPAADVYSLGAVMFYLLTGKPIFEGKNKLQLLSQVVEATWDSSRIPAALSLQAVESLHSALAKDPAIRPQNASEFADLLVR</sequence>
<dbReference type="InterPro" id="IPR000719">
    <property type="entry name" value="Prot_kinase_dom"/>
</dbReference>
<dbReference type="CDD" id="cd14014">
    <property type="entry name" value="STKc_PknB_like"/>
    <property type="match status" value="1"/>
</dbReference>
<dbReference type="InterPro" id="IPR017441">
    <property type="entry name" value="Protein_kinase_ATP_BS"/>
</dbReference>
<feature type="transmembrane region" description="Helical" evidence="6">
    <location>
        <begin position="91"/>
        <end position="114"/>
    </location>
</feature>
<accession>A0A5C6CWP2</accession>
<dbReference type="RefSeq" id="WP_146531634.1">
    <property type="nucleotide sequence ID" value="NZ_SJPV01000034.1"/>
</dbReference>
<dbReference type="PANTHER" id="PTHR43289:SF6">
    <property type="entry name" value="SERINE_THREONINE-PROTEIN KINASE NEKL-3"/>
    <property type="match status" value="1"/>
</dbReference>
<keyword evidence="6" id="KW-0472">Membrane</keyword>